<evidence type="ECO:0000313" key="5">
    <source>
        <dbReference type="EMBL" id="GAA0738660.1"/>
    </source>
</evidence>
<dbReference type="RefSeq" id="WP_131506152.1">
    <property type="nucleotide sequence ID" value="NZ_BAAAGF010000001.1"/>
</dbReference>
<evidence type="ECO:0000256" key="3">
    <source>
        <dbReference type="ARBA" id="ARBA00023163"/>
    </source>
</evidence>
<dbReference type="SUPFAM" id="SSF47413">
    <property type="entry name" value="lambda repressor-like DNA-binding domains"/>
    <property type="match status" value="1"/>
</dbReference>
<keyword evidence="1" id="KW-0805">Transcription regulation</keyword>
<accession>A0ABN1JFM3</accession>
<dbReference type="PANTHER" id="PTHR30146:SF109">
    <property type="entry name" value="HTH-TYPE TRANSCRIPTIONAL REGULATOR GALS"/>
    <property type="match status" value="1"/>
</dbReference>
<dbReference type="EMBL" id="BAAAGF010000001">
    <property type="protein sequence ID" value="GAA0738660.1"/>
    <property type="molecule type" value="Genomic_DNA"/>
</dbReference>
<dbReference type="GO" id="GO:0003677">
    <property type="term" value="F:DNA binding"/>
    <property type="evidence" value="ECO:0007669"/>
    <property type="project" value="UniProtKB-KW"/>
</dbReference>
<keyword evidence="3" id="KW-0804">Transcription</keyword>
<keyword evidence="6" id="KW-1185">Reference proteome</keyword>
<evidence type="ECO:0000259" key="4">
    <source>
        <dbReference type="PROSITE" id="PS50932"/>
    </source>
</evidence>
<dbReference type="Proteomes" id="UP001500736">
    <property type="component" value="Unassembled WGS sequence"/>
</dbReference>
<comment type="caution">
    <text evidence="5">The sequence shown here is derived from an EMBL/GenBank/DDBJ whole genome shotgun (WGS) entry which is preliminary data.</text>
</comment>
<dbReference type="SMART" id="SM00354">
    <property type="entry name" value="HTH_LACI"/>
    <property type="match status" value="1"/>
</dbReference>
<dbReference type="PROSITE" id="PS50932">
    <property type="entry name" value="HTH_LACI_2"/>
    <property type="match status" value="1"/>
</dbReference>
<feature type="domain" description="HTH lacI-type" evidence="4">
    <location>
        <begin position="5"/>
        <end position="59"/>
    </location>
</feature>
<dbReference type="SUPFAM" id="SSF53822">
    <property type="entry name" value="Periplasmic binding protein-like I"/>
    <property type="match status" value="1"/>
</dbReference>
<evidence type="ECO:0000256" key="1">
    <source>
        <dbReference type="ARBA" id="ARBA00023015"/>
    </source>
</evidence>
<dbReference type="CDD" id="cd06267">
    <property type="entry name" value="PBP1_LacI_sugar_binding-like"/>
    <property type="match status" value="1"/>
</dbReference>
<evidence type="ECO:0000313" key="6">
    <source>
        <dbReference type="Proteomes" id="UP001500736"/>
    </source>
</evidence>
<dbReference type="InterPro" id="IPR010982">
    <property type="entry name" value="Lambda_DNA-bd_dom_sf"/>
</dbReference>
<dbReference type="InterPro" id="IPR028082">
    <property type="entry name" value="Peripla_BP_I"/>
</dbReference>
<gene>
    <name evidence="5" type="ORF">GCM10009431_06790</name>
</gene>
<evidence type="ECO:0000256" key="2">
    <source>
        <dbReference type="ARBA" id="ARBA00023125"/>
    </source>
</evidence>
<proteinExistence type="predicted"/>
<name>A0ABN1JFM3_9FLAO</name>
<sequence length="336" mass="37443">MGSKITLKDLARILNVSISTVSKALNDNPEISIETRAKIKELAESYGYVPNNIAQSLKSKSTKTIGVIIPAILLEFFSKVLYGIEIEATKRGYKIIICLSNELQQKESESIDTFINGSVDGIILSVAEETQKTKNHTHFLKSEKYNLPMVMFDRVAKDISCDKVTVDDFEGAYEATQFLHELDSKNIIFINPISNISVGESREEGYVKAIEDLSLEPLVLKVEHYNQIEKELTKILNNQKVDAILAADEYSAILAINVARLNGYNVPNDISVIGFTNGLMAEHSIPSLTVVSQHAENIGRTSVEILLDRIQGKLPEQPVHKVVKTNIIERNSTKKR</sequence>
<keyword evidence="2 5" id="KW-0238">DNA-binding</keyword>
<dbReference type="Gene3D" id="3.40.50.2300">
    <property type="match status" value="2"/>
</dbReference>
<organism evidence="5 6">
    <name type="scientific">Gaetbulibacter jejuensis</name>
    <dbReference type="NCBI Taxonomy" id="584607"/>
    <lineage>
        <taxon>Bacteria</taxon>
        <taxon>Pseudomonadati</taxon>
        <taxon>Bacteroidota</taxon>
        <taxon>Flavobacteriia</taxon>
        <taxon>Flavobacteriales</taxon>
        <taxon>Flavobacteriaceae</taxon>
        <taxon>Gaetbulibacter</taxon>
    </lineage>
</organism>
<reference evidence="5 6" key="1">
    <citation type="journal article" date="2019" name="Int. J. Syst. Evol. Microbiol.">
        <title>The Global Catalogue of Microorganisms (GCM) 10K type strain sequencing project: providing services to taxonomists for standard genome sequencing and annotation.</title>
        <authorList>
            <consortium name="The Broad Institute Genomics Platform"/>
            <consortium name="The Broad Institute Genome Sequencing Center for Infectious Disease"/>
            <person name="Wu L."/>
            <person name="Ma J."/>
        </authorList>
    </citation>
    <scope>NUCLEOTIDE SEQUENCE [LARGE SCALE GENOMIC DNA]</scope>
    <source>
        <strain evidence="5 6">JCM 15976</strain>
    </source>
</reference>
<dbReference type="InterPro" id="IPR046335">
    <property type="entry name" value="LacI/GalR-like_sensor"/>
</dbReference>
<protein>
    <submittedName>
        <fullName evidence="5">LacI family DNA-binding transcriptional regulator</fullName>
    </submittedName>
</protein>
<dbReference type="Pfam" id="PF13377">
    <property type="entry name" value="Peripla_BP_3"/>
    <property type="match status" value="1"/>
</dbReference>
<dbReference type="CDD" id="cd01392">
    <property type="entry name" value="HTH_LacI"/>
    <property type="match status" value="1"/>
</dbReference>
<dbReference type="Pfam" id="PF00356">
    <property type="entry name" value="LacI"/>
    <property type="match status" value="1"/>
</dbReference>
<dbReference type="InterPro" id="IPR000843">
    <property type="entry name" value="HTH_LacI"/>
</dbReference>
<dbReference type="PANTHER" id="PTHR30146">
    <property type="entry name" value="LACI-RELATED TRANSCRIPTIONAL REPRESSOR"/>
    <property type="match status" value="1"/>
</dbReference>
<dbReference type="Gene3D" id="1.10.260.40">
    <property type="entry name" value="lambda repressor-like DNA-binding domains"/>
    <property type="match status" value="1"/>
</dbReference>